<dbReference type="AlphaFoldDB" id="B3M657"/>
<dbReference type="GO" id="GO:0005886">
    <property type="term" value="C:plasma membrane"/>
    <property type="evidence" value="ECO:0007669"/>
    <property type="project" value="UniProtKB-SubCell"/>
</dbReference>
<evidence type="ECO:0000256" key="8">
    <source>
        <dbReference type="ARBA" id="ARBA00023170"/>
    </source>
</evidence>
<evidence type="ECO:0000256" key="9">
    <source>
        <dbReference type="ARBA" id="ARBA00023224"/>
    </source>
</evidence>
<dbReference type="KEGG" id="dan:6506387"/>
<comment type="subcellular location">
    <subcellularLocation>
        <location evidence="1 11">Cell membrane</location>
        <topology evidence="1 11">Multi-pass membrane protein</topology>
    </subcellularLocation>
</comment>
<keyword evidence="2" id="KW-1003">Cell membrane</keyword>
<evidence type="ECO:0000256" key="6">
    <source>
        <dbReference type="ARBA" id="ARBA00022989"/>
    </source>
</evidence>
<organism evidence="12 13">
    <name type="scientific">Drosophila ananassae</name>
    <name type="common">Fruit fly</name>
    <dbReference type="NCBI Taxonomy" id="7217"/>
    <lineage>
        <taxon>Eukaryota</taxon>
        <taxon>Metazoa</taxon>
        <taxon>Ecdysozoa</taxon>
        <taxon>Arthropoda</taxon>
        <taxon>Hexapoda</taxon>
        <taxon>Insecta</taxon>
        <taxon>Pterygota</taxon>
        <taxon>Neoptera</taxon>
        <taxon>Endopterygota</taxon>
        <taxon>Diptera</taxon>
        <taxon>Brachycera</taxon>
        <taxon>Muscomorpha</taxon>
        <taxon>Ephydroidea</taxon>
        <taxon>Drosophilidae</taxon>
        <taxon>Drosophila</taxon>
        <taxon>Sophophora</taxon>
    </lineage>
</organism>
<keyword evidence="5 11" id="KW-0552">Olfaction</keyword>
<evidence type="ECO:0000256" key="1">
    <source>
        <dbReference type="ARBA" id="ARBA00004651"/>
    </source>
</evidence>
<dbReference type="GeneID" id="6506387"/>
<accession>B3M657</accession>
<keyword evidence="4 11" id="KW-0812">Transmembrane</keyword>
<dbReference type="GO" id="GO:0005549">
    <property type="term" value="F:odorant binding"/>
    <property type="evidence" value="ECO:0007669"/>
    <property type="project" value="InterPro"/>
</dbReference>
<evidence type="ECO:0000313" key="12">
    <source>
        <dbReference type="EMBL" id="EDV40773.1"/>
    </source>
</evidence>
<protein>
    <recommendedName>
        <fullName evidence="11">Odorant receptor</fullName>
    </recommendedName>
</protein>
<feature type="transmembrane region" description="Helical" evidence="11">
    <location>
        <begin position="77"/>
        <end position="98"/>
    </location>
</feature>
<feature type="transmembrane region" description="Helical" evidence="11">
    <location>
        <begin position="188"/>
        <end position="215"/>
    </location>
</feature>
<dbReference type="EMBL" id="CH902618">
    <property type="protein sequence ID" value="EDV40773.1"/>
    <property type="molecule type" value="Genomic_DNA"/>
</dbReference>
<evidence type="ECO:0000313" key="13">
    <source>
        <dbReference type="Proteomes" id="UP000007801"/>
    </source>
</evidence>
<dbReference type="PANTHER" id="PTHR21137">
    <property type="entry name" value="ODORANT RECEPTOR"/>
    <property type="match status" value="1"/>
</dbReference>
<evidence type="ECO:0000256" key="10">
    <source>
        <dbReference type="ARBA" id="ARBA00038679"/>
    </source>
</evidence>
<dbReference type="OrthoDB" id="6617147at2759"/>
<feature type="transmembrane region" description="Helical" evidence="11">
    <location>
        <begin position="298"/>
        <end position="318"/>
    </location>
</feature>
<dbReference type="PhylomeDB" id="B3M657"/>
<dbReference type="STRING" id="7217.B3M657"/>
<evidence type="ECO:0000256" key="7">
    <source>
        <dbReference type="ARBA" id="ARBA00023136"/>
    </source>
</evidence>
<name>B3M657_DROAN</name>
<evidence type="ECO:0000256" key="11">
    <source>
        <dbReference type="RuleBase" id="RU351113"/>
    </source>
</evidence>
<evidence type="ECO:0000256" key="4">
    <source>
        <dbReference type="ARBA" id="ARBA00022692"/>
    </source>
</evidence>
<keyword evidence="8 11" id="KW-0675">Receptor</keyword>
<dbReference type="GO" id="GO:0007165">
    <property type="term" value="P:signal transduction"/>
    <property type="evidence" value="ECO:0007669"/>
    <property type="project" value="UniProtKB-KW"/>
</dbReference>
<reference evidence="12 13" key="1">
    <citation type="journal article" date="2007" name="Nature">
        <title>Evolution of genes and genomes on the Drosophila phylogeny.</title>
        <authorList>
            <consortium name="Drosophila 12 Genomes Consortium"/>
            <person name="Clark A.G."/>
            <person name="Eisen M.B."/>
            <person name="Smith D.R."/>
            <person name="Bergman C.M."/>
            <person name="Oliver B."/>
            <person name="Markow T.A."/>
            <person name="Kaufman T.C."/>
            <person name="Kellis M."/>
            <person name="Gelbart W."/>
            <person name="Iyer V.N."/>
            <person name="Pollard D.A."/>
            <person name="Sackton T.B."/>
            <person name="Larracuente A.M."/>
            <person name="Singh N.D."/>
            <person name="Abad J.P."/>
            <person name="Abt D.N."/>
            <person name="Adryan B."/>
            <person name="Aguade M."/>
            <person name="Akashi H."/>
            <person name="Anderson W.W."/>
            <person name="Aquadro C.F."/>
            <person name="Ardell D.H."/>
            <person name="Arguello R."/>
            <person name="Artieri C.G."/>
            <person name="Barbash D.A."/>
            <person name="Barker D."/>
            <person name="Barsanti P."/>
            <person name="Batterham P."/>
            <person name="Batzoglou S."/>
            <person name="Begun D."/>
            <person name="Bhutkar A."/>
            <person name="Blanco E."/>
            <person name="Bosak S.A."/>
            <person name="Bradley R.K."/>
            <person name="Brand A.D."/>
            <person name="Brent M.R."/>
            <person name="Brooks A.N."/>
            <person name="Brown R.H."/>
            <person name="Butlin R.K."/>
            <person name="Caggese C."/>
            <person name="Calvi B.R."/>
            <person name="Bernardo de Carvalho A."/>
            <person name="Caspi A."/>
            <person name="Castrezana S."/>
            <person name="Celniker S.E."/>
            <person name="Chang J.L."/>
            <person name="Chapple C."/>
            <person name="Chatterji S."/>
            <person name="Chinwalla A."/>
            <person name="Civetta A."/>
            <person name="Clifton S.W."/>
            <person name="Comeron J.M."/>
            <person name="Costello J.C."/>
            <person name="Coyne J.A."/>
            <person name="Daub J."/>
            <person name="David R.G."/>
            <person name="Delcher A.L."/>
            <person name="Delehaunty K."/>
            <person name="Do C.B."/>
            <person name="Ebling H."/>
            <person name="Edwards K."/>
            <person name="Eickbush T."/>
            <person name="Evans J.D."/>
            <person name="Filipski A."/>
            <person name="Findeiss S."/>
            <person name="Freyhult E."/>
            <person name="Fulton L."/>
            <person name="Fulton R."/>
            <person name="Garcia A.C."/>
            <person name="Gardiner A."/>
            <person name="Garfield D.A."/>
            <person name="Garvin B.E."/>
            <person name="Gibson G."/>
            <person name="Gilbert D."/>
            <person name="Gnerre S."/>
            <person name="Godfrey J."/>
            <person name="Good R."/>
            <person name="Gotea V."/>
            <person name="Gravely B."/>
            <person name="Greenberg A.J."/>
            <person name="Griffiths-Jones S."/>
            <person name="Gross S."/>
            <person name="Guigo R."/>
            <person name="Gustafson E.A."/>
            <person name="Haerty W."/>
            <person name="Hahn M.W."/>
            <person name="Halligan D.L."/>
            <person name="Halpern A.L."/>
            <person name="Halter G.M."/>
            <person name="Han M.V."/>
            <person name="Heger A."/>
            <person name="Hillier L."/>
            <person name="Hinrichs A.S."/>
            <person name="Holmes I."/>
            <person name="Hoskins R.A."/>
            <person name="Hubisz M.J."/>
            <person name="Hultmark D."/>
            <person name="Huntley M.A."/>
            <person name="Jaffe D.B."/>
            <person name="Jagadeeshan S."/>
            <person name="Jeck W.R."/>
            <person name="Johnson J."/>
            <person name="Jones C.D."/>
            <person name="Jordan W.C."/>
            <person name="Karpen G.H."/>
            <person name="Kataoka E."/>
            <person name="Keightley P.D."/>
            <person name="Kheradpour P."/>
            <person name="Kirkness E.F."/>
            <person name="Koerich L.B."/>
            <person name="Kristiansen K."/>
            <person name="Kudrna D."/>
            <person name="Kulathinal R.J."/>
            <person name="Kumar S."/>
            <person name="Kwok R."/>
            <person name="Lander E."/>
            <person name="Langley C.H."/>
            <person name="Lapoint R."/>
            <person name="Lazzaro B.P."/>
            <person name="Lee S.J."/>
            <person name="Levesque L."/>
            <person name="Li R."/>
            <person name="Lin C.F."/>
            <person name="Lin M.F."/>
            <person name="Lindblad-Toh K."/>
            <person name="Llopart A."/>
            <person name="Long M."/>
            <person name="Low L."/>
            <person name="Lozovsky E."/>
            <person name="Lu J."/>
            <person name="Luo M."/>
            <person name="Machado C.A."/>
            <person name="Makalowski W."/>
            <person name="Marzo M."/>
            <person name="Matsuda M."/>
            <person name="Matzkin L."/>
            <person name="McAllister B."/>
            <person name="McBride C.S."/>
            <person name="McKernan B."/>
            <person name="McKernan K."/>
            <person name="Mendez-Lago M."/>
            <person name="Minx P."/>
            <person name="Mollenhauer M.U."/>
            <person name="Montooth K."/>
            <person name="Mount S.M."/>
            <person name="Mu X."/>
            <person name="Myers E."/>
            <person name="Negre B."/>
            <person name="Newfeld S."/>
            <person name="Nielsen R."/>
            <person name="Noor M.A."/>
            <person name="O'Grady P."/>
            <person name="Pachter L."/>
            <person name="Papaceit M."/>
            <person name="Parisi M.J."/>
            <person name="Parisi M."/>
            <person name="Parts L."/>
            <person name="Pedersen J.S."/>
            <person name="Pesole G."/>
            <person name="Phillippy A.M."/>
            <person name="Ponting C.P."/>
            <person name="Pop M."/>
            <person name="Porcelli D."/>
            <person name="Powell J.R."/>
            <person name="Prohaska S."/>
            <person name="Pruitt K."/>
            <person name="Puig M."/>
            <person name="Quesneville H."/>
            <person name="Ram K.R."/>
            <person name="Rand D."/>
            <person name="Rasmussen M.D."/>
            <person name="Reed L.K."/>
            <person name="Reenan R."/>
            <person name="Reily A."/>
            <person name="Remington K.A."/>
            <person name="Rieger T.T."/>
            <person name="Ritchie M.G."/>
            <person name="Robin C."/>
            <person name="Rogers Y.H."/>
            <person name="Rohde C."/>
            <person name="Rozas J."/>
            <person name="Rubenfield M.J."/>
            <person name="Ruiz A."/>
            <person name="Russo S."/>
            <person name="Salzberg S.L."/>
            <person name="Sanchez-Gracia A."/>
            <person name="Saranga D.J."/>
            <person name="Sato H."/>
            <person name="Schaeffer S.W."/>
            <person name="Schatz M.C."/>
            <person name="Schlenke T."/>
            <person name="Schwartz R."/>
            <person name="Segarra C."/>
            <person name="Singh R.S."/>
            <person name="Sirot L."/>
            <person name="Sirota M."/>
            <person name="Sisneros N.B."/>
            <person name="Smith C.D."/>
            <person name="Smith T.F."/>
            <person name="Spieth J."/>
            <person name="Stage D.E."/>
            <person name="Stark A."/>
            <person name="Stephan W."/>
            <person name="Strausberg R.L."/>
            <person name="Strempel S."/>
            <person name="Sturgill D."/>
            <person name="Sutton G."/>
            <person name="Sutton G.G."/>
            <person name="Tao W."/>
            <person name="Teichmann S."/>
            <person name="Tobari Y.N."/>
            <person name="Tomimura Y."/>
            <person name="Tsolas J.M."/>
            <person name="Valente V.L."/>
            <person name="Venter E."/>
            <person name="Venter J.C."/>
            <person name="Vicario S."/>
            <person name="Vieira F.G."/>
            <person name="Vilella A.J."/>
            <person name="Villasante A."/>
            <person name="Walenz B."/>
            <person name="Wang J."/>
            <person name="Wasserman M."/>
            <person name="Watts T."/>
            <person name="Wilson D."/>
            <person name="Wilson R.K."/>
            <person name="Wing R.A."/>
            <person name="Wolfner M.F."/>
            <person name="Wong A."/>
            <person name="Wong G.K."/>
            <person name="Wu C.I."/>
            <person name="Wu G."/>
            <person name="Yamamoto D."/>
            <person name="Yang H.P."/>
            <person name="Yang S.P."/>
            <person name="Yorke J.A."/>
            <person name="Yoshida K."/>
            <person name="Zdobnov E."/>
            <person name="Zhang P."/>
            <person name="Zhang Y."/>
            <person name="Zimin A.V."/>
            <person name="Baldwin J."/>
            <person name="Abdouelleil A."/>
            <person name="Abdulkadir J."/>
            <person name="Abebe A."/>
            <person name="Abera B."/>
            <person name="Abreu J."/>
            <person name="Acer S.C."/>
            <person name="Aftuck L."/>
            <person name="Alexander A."/>
            <person name="An P."/>
            <person name="Anderson E."/>
            <person name="Anderson S."/>
            <person name="Arachi H."/>
            <person name="Azer M."/>
            <person name="Bachantsang P."/>
            <person name="Barry A."/>
            <person name="Bayul T."/>
            <person name="Berlin A."/>
            <person name="Bessette D."/>
            <person name="Bloom T."/>
            <person name="Blye J."/>
            <person name="Boguslavskiy L."/>
            <person name="Bonnet C."/>
            <person name="Boukhgalter B."/>
            <person name="Bourzgui I."/>
            <person name="Brown A."/>
            <person name="Cahill P."/>
            <person name="Channer S."/>
            <person name="Cheshatsang Y."/>
            <person name="Chuda L."/>
            <person name="Citroen M."/>
            <person name="Collymore A."/>
            <person name="Cooke P."/>
            <person name="Costello M."/>
            <person name="D'Aco K."/>
            <person name="Daza R."/>
            <person name="De Haan G."/>
            <person name="DeGray S."/>
            <person name="DeMaso C."/>
            <person name="Dhargay N."/>
            <person name="Dooley K."/>
            <person name="Dooley E."/>
            <person name="Doricent M."/>
            <person name="Dorje P."/>
            <person name="Dorjee K."/>
            <person name="Dupes A."/>
            <person name="Elong R."/>
            <person name="Falk J."/>
            <person name="Farina A."/>
            <person name="Faro S."/>
            <person name="Ferguson D."/>
            <person name="Fisher S."/>
            <person name="Foley C.D."/>
            <person name="Franke A."/>
            <person name="Friedrich D."/>
            <person name="Gadbois L."/>
            <person name="Gearin G."/>
            <person name="Gearin C.R."/>
            <person name="Giannoukos G."/>
            <person name="Goode T."/>
            <person name="Graham J."/>
            <person name="Grandbois E."/>
            <person name="Grewal S."/>
            <person name="Gyaltsen K."/>
            <person name="Hafez N."/>
            <person name="Hagos B."/>
            <person name="Hall J."/>
            <person name="Henson C."/>
            <person name="Hollinger A."/>
            <person name="Honan T."/>
            <person name="Huard M.D."/>
            <person name="Hughes L."/>
            <person name="Hurhula B."/>
            <person name="Husby M.E."/>
            <person name="Kamat A."/>
            <person name="Kanga B."/>
            <person name="Kashin S."/>
            <person name="Khazanovich D."/>
            <person name="Kisner P."/>
            <person name="Lance K."/>
            <person name="Lara M."/>
            <person name="Lee W."/>
            <person name="Lennon N."/>
            <person name="Letendre F."/>
            <person name="LeVine R."/>
            <person name="Lipovsky A."/>
            <person name="Liu X."/>
            <person name="Liu J."/>
            <person name="Liu S."/>
            <person name="Lokyitsang T."/>
            <person name="Lokyitsang Y."/>
            <person name="Lubonja R."/>
            <person name="Lui A."/>
            <person name="MacDonald P."/>
            <person name="Magnisalis V."/>
            <person name="Maru K."/>
            <person name="Matthews C."/>
            <person name="McCusker W."/>
            <person name="McDonough S."/>
            <person name="Mehta T."/>
            <person name="Meldrim J."/>
            <person name="Meneus L."/>
            <person name="Mihai O."/>
            <person name="Mihalev A."/>
            <person name="Mihova T."/>
            <person name="Mittelman R."/>
            <person name="Mlenga V."/>
            <person name="Montmayeur A."/>
            <person name="Mulrain L."/>
            <person name="Navidi A."/>
            <person name="Naylor J."/>
            <person name="Negash T."/>
            <person name="Nguyen T."/>
            <person name="Nguyen N."/>
            <person name="Nicol R."/>
            <person name="Norbu C."/>
            <person name="Norbu N."/>
            <person name="Novod N."/>
            <person name="O'Neill B."/>
            <person name="Osman S."/>
            <person name="Markiewicz E."/>
            <person name="Oyono O.L."/>
            <person name="Patti C."/>
            <person name="Phunkhang P."/>
            <person name="Pierre F."/>
            <person name="Priest M."/>
            <person name="Raghuraman S."/>
            <person name="Rege F."/>
            <person name="Reyes R."/>
            <person name="Rise C."/>
            <person name="Rogov P."/>
            <person name="Ross K."/>
            <person name="Ryan E."/>
            <person name="Settipalli S."/>
            <person name="Shea T."/>
            <person name="Sherpa N."/>
            <person name="Shi L."/>
            <person name="Shih D."/>
            <person name="Sparrow T."/>
            <person name="Spaulding J."/>
            <person name="Stalker J."/>
            <person name="Stange-Thomann N."/>
            <person name="Stavropoulos S."/>
            <person name="Stone C."/>
            <person name="Strader C."/>
            <person name="Tesfaye S."/>
            <person name="Thomson T."/>
            <person name="Thoulutsang Y."/>
            <person name="Thoulutsang D."/>
            <person name="Topham K."/>
            <person name="Topping I."/>
            <person name="Tsamla T."/>
            <person name="Vassiliev H."/>
            <person name="Vo A."/>
            <person name="Wangchuk T."/>
            <person name="Wangdi T."/>
            <person name="Weiand M."/>
            <person name="Wilkinson J."/>
            <person name="Wilson A."/>
            <person name="Yadav S."/>
            <person name="Young G."/>
            <person name="Yu Q."/>
            <person name="Zembek L."/>
            <person name="Zhong D."/>
            <person name="Zimmer A."/>
            <person name="Zwirko Z."/>
            <person name="Jaffe D.B."/>
            <person name="Alvarez P."/>
            <person name="Brockman W."/>
            <person name="Butler J."/>
            <person name="Chin C."/>
            <person name="Gnerre S."/>
            <person name="Grabherr M."/>
            <person name="Kleber M."/>
            <person name="Mauceli E."/>
            <person name="MacCallum I."/>
        </authorList>
    </citation>
    <scope>NUCLEOTIDE SEQUENCE [LARGE SCALE GENOMIC DNA]</scope>
    <source>
        <strain evidence="13">Tucson 14024-0371.13</strain>
    </source>
</reference>
<dbReference type="PANTHER" id="PTHR21137:SF44">
    <property type="entry name" value="ODORANT RECEPTOR 13A-RELATED"/>
    <property type="match status" value="1"/>
</dbReference>
<evidence type="ECO:0000256" key="2">
    <source>
        <dbReference type="ARBA" id="ARBA00022475"/>
    </source>
</evidence>
<feature type="transmembrane region" description="Helical" evidence="11">
    <location>
        <begin position="40"/>
        <end position="65"/>
    </location>
</feature>
<dbReference type="OMA" id="LRAYKFT"/>
<sequence>MQFEDYLKYPDIACRWSWARRLEWPRRGHEKIPFEKLQTVCYYLGSFFMGYQNIGGVVYWCLYALKAKDSTTFIIETAQVFGSLMLTCVGFSKIWCFTRRRHQMELVMAELHDLYPTTRKSFYRLQHHYDWADLIMKYANLFYFAFYIFYNGSPLVLLLWEYITDDQNLSYKTQANAWYPWKVRGSAWGYALAIWVSTMAGNLGIFLTLAILNILCVCTVQLVMHFDGLATQLLSLDSRNPLAHQELKYLIRYHRQLIDISDKVNEIFDSIFLTSLICSTLAICMTSVAVLLLDLAPALKNINGLLAFLVYHFMMSYLGTQINLASEKVLPAAFYNNWYEGDLPYRKMLLILMLRASKPYKWKTIKLSEVSILNYVDTLKTSYQMYACVRSMNL</sequence>
<keyword evidence="3 11" id="KW-0716">Sensory transduction</keyword>
<keyword evidence="6 11" id="KW-1133">Transmembrane helix</keyword>
<dbReference type="eggNOG" id="ENOG502TBU7">
    <property type="taxonomic scope" value="Eukaryota"/>
</dbReference>
<gene>
    <name evidence="12" type="primary">Dana\GF23748</name>
    <name evidence="12" type="synonym">dana_GLEANR_8525</name>
    <name evidence="12" type="ORF">GF23748</name>
</gene>
<feature type="transmembrane region" description="Helical" evidence="11">
    <location>
        <begin position="141"/>
        <end position="163"/>
    </location>
</feature>
<keyword evidence="9 11" id="KW-0807">Transducer</keyword>
<dbReference type="Proteomes" id="UP000007801">
    <property type="component" value="Unassembled WGS sequence"/>
</dbReference>
<evidence type="ECO:0000256" key="5">
    <source>
        <dbReference type="ARBA" id="ARBA00022725"/>
    </source>
</evidence>
<dbReference type="HOGENOM" id="CLU_704520_0_0_1"/>
<dbReference type="InParanoid" id="B3M657"/>
<dbReference type="Pfam" id="PF02949">
    <property type="entry name" value="7tm_6"/>
    <property type="match status" value="1"/>
</dbReference>
<keyword evidence="7 11" id="KW-0472">Membrane</keyword>
<dbReference type="GO" id="GO:0004984">
    <property type="term" value="F:olfactory receptor activity"/>
    <property type="evidence" value="ECO:0007669"/>
    <property type="project" value="InterPro"/>
</dbReference>
<comment type="subunit">
    <text evidence="10">Interacts with Orco. Complexes exist early in the endomembrane system in olfactory sensory neurons (OSNs), coupling these complexes to the conserved ciliary trafficking pathway.</text>
</comment>
<dbReference type="InterPro" id="IPR004117">
    <property type="entry name" value="7tm6_olfct_rcpt"/>
</dbReference>
<comment type="similarity">
    <text evidence="11">Belongs to the insect chemoreceptor superfamily. Heteromeric odorant receptor channel (TC 1.A.69) family.</text>
</comment>
<evidence type="ECO:0000256" key="3">
    <source>
        <dbReference type="ARBA" id="ARBA00022606"/>
    </source>
</evidence>
<feature type="transmembrane region" description="Helical" evidence="11">
    <location>
        <begin position="271"/>
        <end position="292"/>
    </location>
</feature>
<dbReference type="FunCoup" id="B3M657">
    <property type="interactions" value="16"/>
</dbReference>
<proteinExistence type="inferred from homology"/>
<keyword evidence="13" id="KW-1185">Reference proteome</keyword>
<comment type="caution">
    <text evidence="11">Lacks conserved residue(s) required for the propagation of feature annotation.</text>
</comment>